<name>A0A0M0JPW9_9EUKA</name>
<protein>
    <recommendedName>
        <fullName evidence="1">Thioredoxin domain-containing protein</fullName>
    </recommendedName>
</protein>
<dbReference type="SUPFAM" id="SSF52833">
    <property type="entry name" value="Thioredoxin-like"/>
    <property type="match status" value="1"/>
</dbReference>
<dbReference type="InterPro" id="IPR013766">
    <property type="entry name" value="Thioredoxin_domain"/>
</dbReference>
<feature type="domain" description="Thioredoxin" evidence="1">
    <location>
        <begin position="14"/>
        <end position="80"/>
    </location>
</feature>
<dbReference type="Pfam" id="PF00085">
    <property type="entry name" value="Thioredoxin"/>
    <property type="match status" value="1"/>
</dbReference>
<dbReference type="EMBL" id="JWZX01002588">
    <property type="protein sequence ID" value="KOO28303.1"/>
    <property type="molecule type" value="Genomic_DNA"/>
</dbReference>
<evidence type="ECO:0000313" key="3">
    <source>
        <dbReference type="Proteomes" id="UP000037460"/>
    </source>
</evidence>
<reference evidence="3" key="1">
    <citation type="journal article" date="2015" name="PLoS Genet.">
        <title>Genome Sequence and Transcriptome Analyses of Chrysochromulina tobin: Metabolic Tools for Enhanced Algal Fitness in the Prominent Order Prymnesiales (Haptophyceae).</title>
        <authorList>
            <person name="Hovde B.T."/>
            <person name="Deodato C.R."/>
            <person name="Hunsperger H.M."/>
            <person name="Ryken S.A."/>
            <person name="Yost W."/>
            <person name="Jha R.K."/>
            <person name="Patterson J."/>
            <person name="Monnat R.J. Jr."/>
            <person name="Barlow S.B."/>
            <person name="Starkenburg S.R."/>
            <person name="Cattolico R.A."/>
        </authorList>
    </citation>
    <scope>NUCLEOTIDE SEQUENCE</scope>
    <source>
        <strain evidence="3">CCMP291</strain>
    </source>
</reference>
<dbReference type="InterPro" id="IPR036249">
    <property type="entry name" value="Thioredoxin-like_sf"/>
</dbReference>
<dbReference type="Proteomes" id="UP000037460">
    <property type="component" value="Unassembled WGS sequence"/>
</dbReference>
<proteinExistence type="predicted"/>
<dbReference type="AlphaFoldDB" id="A0A0M0JPW9"/>
<evidence type="ECO:0000259" key="1">
    <source>
        <dbReference type="Pfam" id="PF00085"/>
    </source>
</evidence>
<organism evidence="2 3">
    <name type="scientific">Chrysochromulina tobinii</name>
    <dbReference type="NCBI Taxonomy" id="1460289"/>
    <lineage>
        <taxon>Eukaryota</taxon>
        <taxon>Haptista</taxon>
        <taxon>Haptophyta</taxon>
        <taxon>Prymnesiophyceae</taxon>
        <taxon>Prymnesiales</taxon>
        <taxon>Chrysochromulinaceae</taxon>
        <taxon>Chrysochromulina</taxon>
    </lineage>
</organism>
<sequence length="105" mass="11772">MEQFVGALHVAEKAGEIVVLKFKRVGCAACASTEKQYAEKAKRYSAKAKFFEVDYDEGKAFCKKCEVKFVPSAHVYRGYSFLAAMALGKNSWDAFSDRLEQELAQ</sequence>
<keyword evidence="3" id="KW-1185">Reference proteome</keyword>
<evidence type="ECO:0000313" key="2">
    <source>
        <dbReference type="EMBL" id="KOO28303.1"/>
    </source>
</evidence>
<accession>A0A0M0JPW9</accession>
<gene>
    <name evidence="2" type="ORF">Ctob_004249</name>
</gene>
<dbReference type="Gene3D" id="3.40.30.10">
    <property type="entry name" value="Glutaredoxin"/>
    <property type="match status" value="1"/>
</dbReference>
<dbReference type="CDD" id="cd02947">
    <property type="entry name" value="TRX_family"/>
    <property type="match status" value="1"/>
</dbReference>
<comment type="caution">
    <text evidence="2">The sequence shown here is derived from an EMBL/GenBank/DDBJ whole genome shotgun (WGS) entry which is preliminary data.</text>
</comment>